<dbReference type="EMBL" id="MHVJ01000013">
    <property type="protein sequence ID" value="OHA91274.1"/>
    <property type="molecule type" value="Genomic_DNA"/>
</dbReference>
<gene>
    <name evidence="1" type="ORF">A2758_02300</name>
</gene>
<dbReference type="Proteomes" id="UP000178612">
    <property type="component" value="Unassembled WGS sequence"/>
</dbReference>
<comment type="caution">
    <text evidence="1">The sequence shown here is derived from an EMBL/GenBank/DDBJ whole genome shotgun (WGS) entry which is preliminary data.</text>
</comment>
<protein>
    <submittedName>
        <fullName evidence="1">Uncharacterized protein</fullName>
    </submittedName>
</protein>
<sequence length="90" mass="9810">MIAESSLAIPHPGNRLKIPFLNPGDLLLASVAPIVMPPFSAEIFADRTIVAGLSELRTAFQTRVLDCHEFTSDISKLYHTTAALGCNFRL</sequence>
<proteinExistence type="predicted"/>
<reference evidence="1 2" key="1">
    <citation type="journal article" date="2016" name="Nat. Commun.">
        <title>Thousands of microbial genomes shed light on interconnected biogeochemical processes in an aquifer system.</title>
        <authorList>
            <person name="Anantharaman K."/>
            <person name="Brown C.T."/>
            <person name="Hug L.A."/>
            <person name="Sharon I."/>
            <person name="Castelle C.J."/>
            <person name="Probst A.J."/>
            <person name="Thomas B.C."/>
            <person name="Singh A."/>
            <person name="Wilkins M.J."/>
            <person name="Karaoz U."/>
            <person name="Brodie E.L."/>
            <person name="Williams K.H."/>
            <person name="Hubbard S.S."/>
            <person name="Banfield J.F."/>
        </authorList>
    </citation>
    <scope>NUCLEOTIDE SEQUENCE [LARGE SCALE GENOMIC DNA]</scope>
</reference>
<evidence type="ECO:0000313" key="2">
    <source>
        <dbReference type="Proteomes" id="UP000178612"/>
    </source>
</evidence>
<organism evidence="1 2">
    <name type="scientific">Candidatus Zambryskibacteria bacterium RIFCSPHIGHO2_01_FULL_49_18</name>
    <dbReference type="NCBI Taxonomy" id="1802740"/>
    <lineage>
        <taxon>Bacteria</taxon>
        <taxon>Candidatus Zambryskiibacteriota</taxon>
    </lineage>
</organism>
<evidence type="ECO:0000313" key="1">
    <source>
        <dbReference type="EMBL" id="OHA91274.1"/>
    </source>
</evidence>
<accession>A0A1G2T208</accession>
<dbReference type="AlphaFoldDB" id="A0A1G2T208"/>
<name>A0A1G2T208_9BACT</name>